<name>A0A7C9NHA3_9ACTN</name>
<organism evidence="1 2">
    <name type="scientific">Herbidospora solisilvae</name>
    <dbReference type="NCBI Taxonomy" id="2696284"/>
    <lineage>
        <taxon>Bacteria</taxon>
        <taxon>Bacillati</taxon>
        <taxon>Actinomycetota</taxon>
        <taxon>Actinomycetes</taxon>
        <taxon>Streptosporangiales</taxon>
        <taxon>Streptosporangiaceae</taxon>
        <taxon>Herbidospora</taxon>
    </lineage>
</organism>
<keyword evidence="2" id="KW-1185">Reference proteome</keyword>
<dbReference type="InterPro" id="IPR035901">
    <property type="entry name" value="GIY-YIG_endonuc_sf"/>
</dbReference>
<evidence type="ECO:0008006" key="3">
    <source>
        <dbReference type="Google" id="ProtNLM"/>
    </source>
</evidence>
<protein>
    <recommendedName>
        <fullName evidence="3">GIY-YIG domain-containing protein</fullName>
    </recommendedName>
</protein>
<dbReference type="AlphaFoldDB" id="A0A7C9NHA3"/>
<proteinExistence type="predicted"/>
<dbReference type="Proteomes" id="UP000479526">
    <property type="component" value="Unassembled WGS sequence"/>
</dbReference>
<sequence>MPAERFRSPQWPSPEVLAQYRANGAIRHHDPNAPTAVYRFYDSAGRLLYVGMTHNPTWRFKFHVHKNWWPRAVRHTIDWRPNRAAAAREERRAILEECPLHNRHGLPRRRQVNPIDAVRLSMDEQRPA</sequence>
<comment type="caution">
    <text evidence="1">The sequence shown here is derived from an EMBL/GenBank/DDBJ whole genome shotgun (WGS) entry which is preliminary data.</text>
</comment>
<evidence type="ECO:0000313" key="1">
    <source>
        <dbReference type="EMBL" id="NAS22472.1"/>
    </source>
</evidence>
<dbReference type="EMBL" id="WXEW01000003">
    <property type="protein sequence ID" value="NAS22472.1"/>
    <property type="molecule type" value="Genomic_DNA"/>
</dbReference>
<gene>
    <name evidence="1" type="ORF">GT755_12345</name>
</gene>
<accession>A0A7C9NHA3</accession>
<dbReference type="SUPFAM" id="SSF82771">
    <property type="entry name" value="GIY-YIG endonuclease"/>
    <property type="match status" value="1"/>
</dbReference>
<dbReference type="RefSeq" id="WP_161479837.1">
    <property type="nucleotide sequence ID" value="NZ_WXEW01000003.1"/>
</dbReference>
<evidence type="ECO:0000313" key="2">
    <source>
        <dbReference type="Proteomes" id="UP000479526"/>
    </source>
</evidence>
<reference evidence="1 2" key="1">
    <citation type="submission" date="2020-01" db="EMBL/GenBank/DDBJ databases">
        <title>Herbidospora sp. NEAU-GS84 nov., a novel actinomycete isolated from soil.</title>
        <authorList>
            <person name="Han L."/>
        </authorList>
    </citation>
    <scope>NUCLEOTIDE SEQUENCE [LARGE SCALE GENOMIC DNA]</scope>
    <source>
        <strain evidence="1 2">NEAU-GS84</strain>
    </source>
</reference>